<dbReference type="InterPro" id="IPR015424">
    <property type="entry name" value="PyrdxlP-dep_Trfase"/>
</dbReference>
<dbReference type="OrthoDB" id="9801834at2"/>
<dbReference type="Proteomes" id="UP000325255">
    <property type="component" value="Unassembled WGS sequence"/>
</dbReference>
<dbReference type="PANTHER" id="PTHR42684">
    <property type="entry name" value="ADENOSYLMETHIONINE-8-AMINO-7-OXONONANOATE AMINOTRANSFERASE"/>
    <property type="match status" value="1"/>
</dbReference>
<accession>A0A5M6IJL9</accession>
<reference evidence="7 8" key="1">
    <citation type="submission" date="2019-09" db="EMBL/GenBank/DDBJ databases">
        <title>Genome sequence of Rhodovastum atsumiense, a diverse member of the Acetobacteraceae family of non-sulfur purple photosynthetic bacteria.</title>
        <authorList>
            <person name="Meyer T."/>
            <person name="Kyndt J."/>
        </authorList>
    </citation>
    <scope>NUCLEOTIDE SEQUENCE [LARGE SCALE GENOMIC DNA]</scope>
    <source>
        <strain evidence="7 8">DSM 21279</strain>
    </source>
</reference>
<proteinExistence type="inferred from homology"/>
<dbReference type="PANTHER" id="PTHR42684:SF3">
    <property type="entry name" value="ADENOSYLMETHIONINE-8-AMINO-7-OXONONANOATE AMINOTRANSFERASE"/>
    <property type="match status" value="1"/>
</dbReference>
<evidence type="ECO:0000256" key="4">
    <source>
        <dbReference type="ARBA" id="ARBA00022679"/>
    </source>
</evidence>
<evidence type="ECO:0000256" key="2">
    <source>
        <dbReference type="ARBA" id="ARBA00008954"/>
    </source>
</evidence>
<dbReference type="Gene3D" id="3.40.640.10">
    <property type="entry name" value="Type I PLP-dependent aspartate aminotransferase-like (Major domain)"/>
    <property type="match status" value="1"/>
</dbReference>
<dbReference type="CDD" id="cd00610">
    <property type="entry name" value="OAT_like"/>
    <property type="match status" value="1"/>
</dbReference>
<dbReference type="NCBIfam" id="NF004767">
    <property type="entry name" value="PRK06105.1"/>
    <property type="match status" value="1"/>
</dbReference>
<keyword evidence="8" id="KW-1185">Reference proteome</keyword>
<dbReference type="GO" id="GO:0009448">
    <property type="term" value="P:gamma-aminobutyric acid metabolic process"/>
    <property type="evidence" value="ECO:0007669"/>
    <property type="project" value="TreeGrafter"/>
</dbReference>
<dbReference type="NCBIfam" id="NF005682">
    <property type="entry name" value="PRK07480.1"/>
    <property type="match status" value="1"/>
</dbReference>
<dbReference type="Pfam" id="PF00202">
    <property type="entry name" value="Aminotran_3"/>
    <property type="match status" value="1"/>
</dbReference>
<gene>
    <name evidence="7" type="ORF">F1189_31000</name>
</gene>
<organism evidence="7 8">
    <name type="scientific">Rhodovastum atsumiense</name>
    <dbReference type="NCBI Taxonomy" id="504468"/>
    <lineage>
        <taxon>Bacteria</taxon>
        <taxon>Pseudomonadati</taxon>
        <taxon>Pseudomonadota</taxon>
        <taxon>Alphaproteobacteria</taxon>
        <taxon>Acetobacterales</taxon>
        <taxon>Acetobacteraceae</taxon>
        <taxon>Rhodovastum</taxon>
    </lineage>
</organism>
<comment type="cofactor">
    <cofactor evidence="1">
        <name>pyridoxal 5'-phosphate</name>
        <dbReference type="ChEBI" id="CHEBI:597326"/>
    </cofactor>
</comment>
<dbReference type="FunFam" id="3.40.640.10:FF:000014">
    <property type="entry name" value="Adenosylmethionine-8-amino-7-oxononanoate aminotransferase, probable"/>
    <property type="match status" value="1"/>
</dbReference>
<dbReference type="GO" id="GO:0004015">
    <property type="term" value="F:adenosylmethionine-8-amino-7-oxononanoate transaminase activity"/>
    <property type="evidence" value="ECO:0007669"/>
    <property type="project" value="TreeGrafter"/>
</dbReference>
<comment type="caution">
    <text evidence="7">The sequence shown here is derived from an EMBL/GenBank/DDBJ whole genome shotgun (WGS) entry which is preliminary data.</text>
</comment>
<evidence type="ECO:0000313" key="7">
    <source>
        <dbReference type="EMBL" id="KAA5608029.1"/>
    </source>
</evidence>
<dbReference type="GO" id="GO:0009102">
    <property type="term" value="P:biotin biosynthetic process"/>
    <property type="evidence" value="ECO:0007669"/>
    <property type="project" value="TreeGrafter"/>
</dbReference>
<dbReference type="InterPro" id="IPR005814">
    <property type="entry name" value="Aminotrans_3"/>
</dbReference>
<keyword evidence="5 6" id="KW-0663">Pyridoxal phosphate</keyword>
<evidence type="ECO:0000313" key="8">
    <source>
        <dbReference type="Proteomes" id="UP000325255"/>
    </source>
</evidence>
<dbReference type="EMBL" id="VWPK01000113">
    <property type="protein sequence ID" value="KAA5608029.1"/>
    <property type="molecule type" value="Genomic_DNA"/>
</dbReference>
<dbReference type="AlphaFoldDB" id="A0A5M6IJL9"/>
<dbReference type="SUPFAM" id="SSF53383">
    <property type="entry name" value="PLP-dependent transferases"/>
    <property type="match status" value="1"/>
</dbReference>
<dbReference type="InterPro" id="IPR015422">
    <property type="entry name" value="PyrdxlP-dep_Trfase_small"/>
</dbReference>
<dbReference type="InterPro" id="IPR015421">
    <property type="entry name" value="PyrdxlP-dep_Trfase_major"/>
</dbReference>
<evidence type="ECO:0000256" key="3">
    <source>
        <dbReference type="ARBA" id="ARBA00022576"/>
    </source>
</evidence>
<dbReference type="PROSITE" id="PS00600">
    <property type="entry name" value="AA_TRANSFER_CLASS_3"/>
    <property type="match status" value="1"/>
</dbReference>
<dbReference type="PIRSF" id="PIRSF000521">
    <property type="entry name" value="Transaminase_4ab_Lys_Orn"/>
    <property type="match status" value="1"/>
</dbReference>
<evidence type="ECO:0000256" key="1">
    <source>
        <dbReference type="ARBA" id="ARBA00001933"/>
    </source>
</evidence>
<dbReference type="Gene3D" id="3.90.1150.10">
    <property type="entry name" value="Aspartate Aminotransferase, domain 1"/>
    <property type="match status" value="1"/>
</dbReference>
<evidence type="ECO:0000256" key="6">
    <source>
        <dbReference type="RuleBase" id="RU003560"/>
    </source>
</evidence>
<comment type="similarity">
    <text evidence="2 6">Belongs to the class-III pyridoxal-phosphate-dependent aminotransferase family.</text>
</comment>
<protein>
    <submittedName>
        <fullName evidence="7">Aspartate aminotransferase family protein</fullName>
    </submittedName>
</protein>
<dbReference type="RefSeq" id="WP_150045729.1">
    <property type="nucleotide sequence ID" value="NZ_OW485601.1"/>
</dbReference>
<sequence length="458" mass="50446">MTAAFAPNSVHARDIAFLVHHQTDIAGYRETGGTLMARGEGVYVYDEAGKKYLEAMAGLWCASLGFSERRLAEVAYRQMLELPYYHHFFAKGNIPSVDLAERLVQLAPVPMSKVLFSCSGSEANDAAIKLVWYYHNAIGKPQKKKIIGRVRGYHGNTVAAVSLSGQPQMHSDFDVPLPQFRHTDNPHYYRFHEDGETEEQFATRMANNLEQLILREGPDTVAAFFGEPVQGAGGAITPPATYWEKIQAVLRKYDILLIADEVICGFGRTGNVWGCQTYGIEPDMLSCAKALSASYQPISALLVNEKIYQAMLGESKKIGSFAHGFTYAAHPVACAVAVETLKIYEERDIFTHVRRVSPVMQEGLKATEDHPMVGNARGVGLIAGVELMADKRTRTPFPAEAKAGALVERKCLEAGLVVRAIGDRIAFTPPLIMTEENLQEMCALFRKGLDAAWAELKG</sequence>
<dbReference type="InterPro" id="IPR049704">
    <property type="entry name" value="Aminotrans_3_PPA_site"/>
</dbReference>
<keyword evidence="3 7" id="KW-0032">Aminotransferase</keyword>
<name>A0A5M6IJL9_9PROT</name>
<keyword evidence="4 7" id="KW-0808">Transferase</keyword>
<evidence type="ECO:0000256" key="5">
    <source>
        <dbReference type="ARBA" id="ARBA00022898"/>
    </source>
</evidence>
<dbReference type="GO" id="GO:0030170">
    <property type="term" value="F:pyridoxal phosphate binding"/>
    <property type="evidence" value="ECO:0007669"/>
    <property type="project" value="InterPro"/>
</dbReference>